<feature type="transmembrane region" description="Helical" evidence="2">
    <location>
        <begin position="6"/>
        <end position="22"/>
    </location>
</feature>
<feature type="transmembrane region" description="Helical" evidence="2">
    <location>
        <begin position="281"/>
        <end position="300"/>
    </location>
</feature>
<dbReference type="EMBL" id="JACRTL010000002">
    <property type="protein sequence ID" value="MBC8610563.1"/>
    <property type="molecule type" value="Genomic_DNA"/>
</dbReference>
<dbReference type="PANTHER" id="PTHR36838:SF3">
    <property type="entry name" value="TRANSPORTER AUXIN EFFLUX CARRIER EC FAMILY"/>
    <property type="match status" value="1"/>
</dbReference>
<gene>
    <name evidence="3" type="ORF">H8702_05430</name>
</gene>
<protein>
    <submittedName>
        <fullName evidence="3">AEC family transporter</fullName>
    </submittedName>
</protein>
<keyword evidence="1" id="KW-0813">Transport</keyword>
<feature type="transmembrane region" description="Helical" evidence="2">
    <location>
        <begin position="34"/>
        <end position="53"/>
    </location>
</feature>
<dbReference type="PANTHER" id="PTHR36838">
    <property type="entry name" value="AUXIN EFFLUX CARRIER FAMILY PROTEIN"/>
    <property type="match status" value="1"/>
</dbReference>
<organism evidence="3 4">
    <name type="scientific">Massiliimalia timonensis</name>
    <dbReference type="NCBI Taxonomy" id="1987501"/>
    <lineage>
        <taxon>Bacteria</taxon>
        <taxon>Bacillati</taxon>
        <taxon>Bacillota</taxon>
        <taxon>Clostridia</taxon>
        <taxon>Eubacteriales</taxon>
        <taxon>Oscillospiraceae</taxon>
        <taxon>Massiliimalia</taxon>
    </lineage>
</organism>
<keyword evidence="2" id="KW-0472">Membrane</keyword>
<evidence type="ECO:0000313" key="4">
    <source>
        <dbReference type="Proteomes" id="UP000632659"/>
    </source>
</evidence>
<keyword evidence="2" id="KW-1133">Transmembrane helix</keyword>
<accession>A0A8J6P3P0</accession>
<comment type="caution">
    <text evidence="3">The sequence shown here is derived from an EMBL/GenBank/DDBJ whole genome shotgun (WGS) entry which is preliminary data.</text>
</comment>
<dbReference type="AlphaFoldDB" id="A0A8J6P3P0"/>
<dbReference type="RefSeq" id="WP_154825484.1">
    <property type="nucleotide sequence ID" value="NZ_JACRTL010000002.1"/>
</dbReference>
<evidence type="ECO:0000313" key="3">
    <source>
        <dbReference type="EMBL" id="MBC8610563.1"/>
    </source>
</evidence>
<feature type="transmembrane region" description="Helical" evidence="2">
    <location>
        <begin position="119"/>
        <end position="145"/>
    </location>
</feature>
<feature type="transmembrane region" description="Helical" evidence="2">
    <location>
        <begin position="94"/>
        <end position="113"/>
    </location>
</feature>
<evidence type="ECO:0000256" key="1">
    <source>
        <dbReference type="ARBA" id="ARBA00022448"/>
    </source>
</evidence>
<feature type="transmembrane region" description="Helical" evidence="2">
    <location>
        <begin position="250"/>
        <end position="269"/>
    </location>
</feature>
<feature type="transmembrane region" description="Helical" evidence="2">
    <location>
        <begin position="59"/>
        <end position="82"/>
    </location>
</feature>
<keyword evidence="4" id="KW-1185">Reference proteome</keyword>
<proteinExistence type="predicted"/>
<reference evidence="3" key="1">
    <citation type="submission" date="2020-08" db="EMBL/GenBank/DDBJ databases">
        <title>Genome public.</title>
        <authorList>
            <person name="Liu C."/>
            <person name="Sun Q."/>
        </authorList>
    </citation>
    <scope>NUCLEOTIDE SEQUENCE</scope>
    <source>
        <strain evidence="3">NSJ-15</strain>
    </source>
</reference>
<keyword evidence="2" id="KW-0812">Transmembrane</keyword>
<feature type="transmembrane region" description="Helical" evidence="2">
    <location>
        <begin position="157"/>
        <end position="181"/>
    </location>
</feature>
<feature type="transmembrane region" description="Helical" evidence="2">
    <location>
        <begin position="187"/>
        <end position="210"/>
    </location>
</feature>
<sequence>MFDILYRAGCLIAVILLGMFLRRVGMFRHEDYPILAKIGLNVTLPGMLITSFADFKFDVSLLLLVPVGLLANVLLSVAGYLAAGKEKRQRVFNYINYSGFNIGSFTLPFIQSFLGPTGIVAACMFDTGNAIMCTGMTYSIGAALLPEKGEKQGARTFLKSLLTSVPFMTYVILLAVALLGIRIPEAVTGFTSIIGAANPFLAMFMLGIVFEFHPSRKNIKLVLKNVGIRCGVCAVLAVLSFFVLPFPLEVRQALVLVLFSPITMNAPVFTDRLHLDTAMAGAINSFCIPVSLILLTVLMACMGL</sequence>
<feature type="transmembrane region" description="Helical" evidence="2">
    <location>
        <begin position="222"/>
        <end position="244"/>
    </location>
</feature>
<name>A0A8J6P3P0_9FIRM</name>
<dbReference type="Proteomes" id="UP000632659">
    <property type="component" value="Unassembled WGS sequence"/>
</dbReference>
<evidence type="ECO:0000256" key="2">
    <source>
        <dbReference type="SAM" id="Phobius"/>
    </source>
</evidence>